<organism evidence="4 5">
    <name type="scientific">Candidatus Phytoplasma phoenicium</name>
    <dbReference type="NCBI Taxonomy" id="198422"/>
    <lineage>
        <taxon>Bacteria</taxon>
        <taxon>Bacillati</taxon>
        <taxon>Mycoplasmatota</taxon>
        <taxon>Mollicutes</taxon>
        <taxon>Acholeplasmatales</taxon>
        <taxon>Acholeplasmataceae</taxon>
        <taxon>Candidatus Phytoplasma</taxon>
        <taxon>16SrIX (Pigeon pea witches'-broom group)</taxon>
    </lineage>
</organism>
<dbReference type="Proteomes" id="UP000238672">
    <property type="component" value="Unassembled WGS sequence"/>
</dbReference>
<comment type="caution">
    <text evidence="4">The sequence shown here is derived from an EMBL/GenBank/DDBJ whole genome shotgun (WGS) entry which is preliminary data.</text>
</comment>
<reference evidence="4 5" key="1">
    <citation type="submission" date="2018-02" db="EMBL/GenBank/DDBJ databases">
        <title>Metagenomics reveals mixed infection of spiroplasma and phytoplasma in chicory.</title>
        <authorList>
            <person name="Polano C."/>
            <person name="Moruzzi S."/>
            <person name="Ermacora P."/>
            <person name="Ferrini F."/>
            <person name="Martini M."/>
            <person name="Firrao G."/>
        </authorList>
    </citation>
    <scope>NUCLEOTIDE SEQUENCE [LARGE SCALE GENOMIC DNA]</scope>
    <source>
        <strain evidence="4 5">ChiP</strain>
    </source>
</reference>
<dbReference type="InterPro" id="IPR006343">
    <property type="entry name" value="DnaB/C_C"/>
</dbReference>
<dbReference type="EMBL" id="PUUG01000070">
    <property type="protein sequence ID" value="PQP79310.1"/>
    <property type="molecule type" value="Genomic_DNA"/>
</dbReference>
<evidence type="ECO:0000313" key="5">
    <source>
        <dbReference type="Proteomes" id="UP000238672"/>
    </source>
</evidence>
<dbReference type="Pfam" id="PF25888">
    <property type="entry name" value="WHD_DnaB"/>
    <property type="match status" value="1"/>
</dbReference>
<gene>
    <name evidence="4" type="ORF">C6B37_02145</name>
</gene>
<evidence type="ECO:0000313" key="4">
    <source>
        <dbReference type="EMBL" id="PQP79310.1"/>
    </source>
</evidence>
<feature type="domain" description="Replicative helicase loading/DNA remodeling protein DnaB N-terminal winged helix" evidence="3">
    <location>
        <begin position="7"/>
        <end position="258"/>
    </location>
</feature>
<evidence type="ECO:0000259" key="2">
    <source>
        <dbReference type="Pfam" id="PF07261"/>
    </source>
</evidence>
<dbReference type="AlphaFoldDB" id="A0A2S8NTL9"/>
<feature type="domain" description="DnaB/C C-terminal" evidence="2">
    <location>
        <begin position="311"/>
        <end position="370"/>
    </location>
</feature>
<protein>
    <submittedName>
        <fullName evidence="4">Uncharacterized protein</fullName>
    </submittedName>
</protein>
<accession>A0A2S8NTL9</accession>
<proteinExistence type="inferred from homology"/>
<dbReference type="InterPro" id="IPR058660">
    <property type="entry name" value="WHD_DnaB"/>
</dbReference>
<evidence type="ECO:0000256" key="1">
    <source>
        <dbReference type="ARBA" id="ARBA00093462"/>
    </source>
</evidence>
<dbReference type="Pfam" id="PF07261">
    <property type="entry name" value="DnaB_2"/>
    <property type="match status" value="1"/>
</dbReference>
<evidence type="ECO:0000259" key="3">
    <source>
        <dbReference type="Pfam" id="PF25888"/>
    </source>
</evidence>
<comment type="similarity">
    <text evidence="1">Belongs to the DnaB/DnaD family.</text>
</comment>
<sequence length="403" mass="48274">MSFIWKNFSIQTQNILFPEEHKNLTLLYQPLVGSYALGLYHTLYFLYQTSLPLNSKKYMHQFLFDILNIDEKFFLQIKEKLEIVNLLDTFENVLQEKVYVLNPPLKEKNFFQDPILSQFLLSEVGEVIYTSLQSICSHHKNKIDLKKYKKISKIFPEIYNFKKIHSQKTLLHYTKNNSSENSKNLLFQQYFEYELFINGLPERLQQPFLLEWKNIDFITKLAFIYEIKPKEMITLYQESYQNNYGENIDLNILTTTIKRKYLQKDKIKIVNKKDLDDKENEMIFYLKNTHPHRIINTFGKSKYFCSSLYDIVLSLHNKNNVENGVINALLMYVFKLKFHSNNTVPAYNYFQTILNSWLQKGIISTETAYDFLMEEQKNNYYSKNKQNHPKWLDDAKKELILDN</sequence>
<name>A0A2S8NTL9_9MOLU</name>
<keyword evidence="5" id="KW-1185">Reference proteome</keyword>